<dbReference type="InterPro" id="IPR001851">
    <property type="entry name" value="ABC_transp_permease"/>
</dbReference>
<feature type="transmembrane region" description="Helical" evidence="7">
    <location>
        <begin position="183"/>
        <end position="205"/>
    </location>
</feature>
<protein>
    <recommendedName>
        <fullName evidence="10">ABC transporter permease</fullName>
    </recommendedName>
</protein>
<dbReference type="EMBL" id="BAABKG010000002">
    <property type="protein sequence ID" value="GAA5148117.1"/>
    <property type="molecule type" value="Genomic_DNA"/>
</dbReference>
<dbReference type="PANTHER" id="PTHR47089:SF1">
    <property type="entry name" value="GUANOSINE ABC TRANSPORTER PERMEASE PROTEIN NUPP"/>
    <property type="match status" value="1"/>
</dbReference>
<organism evidence="8 9">
    <name type="scientific">Nocardioides marinquilinus</name>
    <dbReference type="NCBI Taxonomy" id="1210400"/>
    <lineage>
        <taxon>Bacteria</taxon>
        <taxon>Bacillati</taxon>
        <taxon>Actinomycetota</taxon>
        <taxon>Actinomycetes</taxon>
        <taxon>Propionibacteriales</taxon>
        <taxon>Nocardioidaceae</taxon>
        <taxon>Nocardioides</taxon>
    </lineage>
</organism>
<dbReference type="RefSeq" id="WP_345458125.1">
    <property type="nucleotide sequence ID" value="NZ_BAABKG010000002.1"/>
</dbReference>
<dbReference type="Pfam" id="PF02653">
    <property type="entry name" value="BPD_transp_2"/>
    <property type="match status" value="1"/>
</dbReference>
<feature type="transmembrane region" description="Helical" evidence="7">
    <location>
        <begin position="339"/>
        <end position="357"/>
    </location>
</feature>
<comment type="subcellular location">
    <subcellularLocation>
        <location evidence="1">Cell membrane</location>
        <topology evidence="1">Multi-pass membrane protein</topology>
    </subcellularLocation>
</comment>
<evidence type="ECO:0000256" key="2">
    <source>
        <dbReference type="ARBA" id="ARBA00022475"/>
    </source>
</evidence>
<evidence type="ECO:0008006" key="10">
    <source>
        <dbReference type="Google" id="ProtNLM"/>
    </source>
</evidence>
<feature type="compositionally biased region" description="Basic and acidic residues" evidence="6">
    <location>
        <begin position="1"/>
        <end position="28"/>
    </location>
</feature>
<name>A0ABP9PS12_9ACTN</name>
<keyword evidence="4 7" id="KW-1133">Transmembrane helix</keyword>
<feature type="transmembrane region" description="Helical" evidence="7">
    <location>
        <begin position="312"/>
        <end position="333"/>
    </location>
</feature>
<sequence>MSDLEKGPEPREPRRGTPHDPDAEHVDVLDPDAVGGEDAAKQVQASMAAADRPGGPLDLSVYLPTAKVTAGAILIALVIGAVLIAISDDGVIESLSYFTSYPWDFFTRSGDAIWSAYSALVRGSVGSGAAISTTLERSAPLICAGLSVALAFRAGLFNIGGQGQLTIGALCAGYVGFTWDLPSGVHVVAAALAGILGGAVWGGIVGLLKARTGAHEVITTIMFNYIAVAVLTYALSKDAFQRPGSDNPQSLPVADSARLPEIFGVHIGVLLAFLAAGLVWWILERSTLGFELRAVGANADASRTAGMSIPKVYTLAMLLAGALAGLASLSGVLGRGDSLSLSVVGSTGFDAITVALLGRATPLGTVLAGLLFGAMSVGGGAMEAAGTPRELTDVLQALIVLFVAAPALVKGLMRVKESGGGATVMAKGWGS</sequence>
<evidence type="ECO:0000256" key="4">
    <source>
        <dbReference type="ARBA" id="ARBA00022989"/>
    </source>
</evidence>
<dbReference type="Proteomes" id="UP001500221">
    <property type="component" value="Unassembled WGS sequence"/>
</dbReference>
<evidence type="ECO:0000256" key="1">
    <source>
        <dbReference type="ARBA" id="ARBA00004651"/>
    </source>
</evidence>
<evidence type="ECO:0000256" key="5">
    <source>
        <dbReference type="ARBA" id="ARBA00023136"/>
    </source>
</evidence>
<keyword evidence="5 7" id="KW-0472">Membrane</keyword>
<gene>
    <name evidence="8" type="ORF">GCM10023340_21560</name>
</gene>
<proteinExistence type="predicted"/>
<reference evidence="9" key="1">
    <citation type="journal article" date="2019" name="Int. J. Syst. Evol. Microbiol.">
        <title>The Global Catalogue of Microorganisms (GCM) 10K type strain sequencing project: providing services to taxonomists for standard genome sequencing and annotation.</title>
        <authorList>
            <consortium name="The Broad Institute Genomics Platform"/>
            <consortium name="The Broad Institute Genome Sequencing Center for Infectious Disease"/>
            <person name="Wu L."/>
            <person name="Ma J."/>
        </authorList>
    </citation>
    <scope>NUCLEOTIDE SEQUENCE [LARGE SCALE GENOMIC DNA]</scope>
    <source>
        <strain evidence="9">JCM 18459</strain>
    </source>
</reference>
<dbReference type="CDD" id="cd06580">
    <property type="entry name" value="TM_PBP1_transp_TpRbsC_like"/>
    <property type="match status" value="1"/>
</dbReference>
<dbReference type="PANTHER" id="PTHR47089">
    <property type="entry name" value="ABC TRANSPORTER, PERMEASE PROTEIN"/>
    <property type="match status" value="1"/>
</dbReference>
<keyword evidence="2" id="KW-1003">Cell membrane</keyword>
<evidence type="ECO:0000313" key="8">
    <source>
        <dbReference type="EMBL" id="GAA5148117.1"/>
    </source>
</evidence>
<feature type="transmembrane region" description="Helical" evidence="7">
    <location>
        <begin position="217"/>
        <end position="235"/>
    </location>
</feature>
<evidence type="ECO:0000256" key="3">
    <source>
        <dbReference type="ARBA" id="ARBA00022692"/>
    </source>
</evidence>
<keyword evidence="9" id="KW-1185">Reference proteome</keyword>
<evidence type="ECO:0000256" key="7">
    <source>
        <dbReference type="SAM" id="Phobius"/>
    </source>
</evidence>
<feature type="transmembrane region" description="Helical" evidence="7">
    <location>
        <begin position="262"/>
        <end position="283"/>
    </location>
</feature>
<feature type="transmembrane region" description="Helical" evidence="7">
    <location>
        <begin position="68"/>
        <end position="86"/>
    </location>
</feature>
<feature type="transmembrane region" description="Helical" evidence="7">
    <location>
        <begin position="394"/>
        <end position="413"/>
    </location>
</feature>
<evidence type="ECO:0000313" key="9">
    <source>
        <dbReference type="Proteomes" id="UP001500221"/>
    </source>
</evidence>
<feature type="region of interest" description="Disordered" evidence="6">
    <location>
        <begin position="1"/>
        <end position="30"/>
    </location>
</feature>
<accession>A0ABP9PS12</accession>
<feature type="transmembrane region" description="Helical" evidence="7">
    <location>
        <begin position="156"/>
        <end position="177"/>
    </location>
</feature>
<feature type="transmembrane region" description="Helical" evidence="7">
    <location>
        <begin position="364"/>
        <end position="382"/>
    </location>
</feature>
<keyword evidence="3 7" id="KW-0812">Transmembrane</keyword>
<evidence type="ECO:0000256" key="6">
    <source>
        <dbReference type="SAM" id="MobiDB-lite"/>
    </source>
</evidence>
<comment type="caution">
    <text evidence="8">The sequence shown here is derived from an EMBL/GenBank/DDBJ whole genome shotgun (WGS) entry which is preliminary data.</text>
</comment>